<sequence>MSETSNVSFQPGDIVTILDKIGDQSYQGKMIRRNVELKIPKIPQYGFEVQYFVKFDKASYKSILLQGWHIYASMVGQIKRCIITSISDEELKVQLYDPANGHLPLQYDYTIKYENIDSILISPNAFTITKV</sequence>
<evidence type="ECO:0000313" key="1">
    <source>
        <dbReference type="EMBL" id="QHU28471.1"/>
    </source>
</evidence>
<protein>
    <submittedName>
        <fullName evidence="1">Uncharacterized protein</fullName>
    </submittedName>
</protein>
<dbReference type="AlphaFoldDB" id="A0A6C0LFK4"/>
<proteinExistence type="predicted"/>
<dbReference type="EMBL" id="MN740472">
    <property type="protein sequence ID" value="QHU28471.1"/>
    <property type="molecule type" value="Genomic_DNA"/>
</dbReference>
<name>A0A6C0LFK4_9ZZZZ</name>
<accession>A0A6C0LFK4</accession>
<organism evidence="1">
    <name type="scientific">viral metagenome</name>
    <dbReference type="NCBI Taxonomy" id="1070528"/>
    <lineage>
        <taxon>unclassified sequences</taxon>
        <taxon>metagenomes</taxon>
        <taxon>organismal metagenomes</taxon>
    </lineage>
</organism>
<reference evidence="1" key="1">
    <citation type="journal article" date="2020" name="Nature">
        <title>Giant virus diversity and host interactions through global metagenomics.</title>
        <authorList>
            <person name="Schulz F."/>
            <person name="Roux S."/>
            <person name="Paez-Espino D."/>
            <person name="Jungbluth S."/>
            <person name="Walsh D.A."/>
            <person name="Denef V.J."/>
            <person name="McMahon K.D."/>
            <person name="Konstantinidis K.T."/>
            <person name="Eloe-Fadrosh E.A."/>
            <person name="Kyrpides N.C."/>
            <person name="Woyke T."/>
        </authorList>
    </citation>
    <scope>NUCLEOTIDE SEQUENCE</scope>
    <source>
        <strain evidence="1">GVMAG-M-3300027770-73</strain>
    </source>
</reference>